<keyword evidence="5" id="KW-0732">Signal</keyword>
<feature type="signal peptide" evidence="5">
    <location>
        <begin position="1"/>
        <end position="17"/>
    </location>
</feature>
<accession>V4BEG9</accession>
<dbReference type="GeneID" id="20230163"/>
<evidence type="ECO:0000256" key="1">
    <source>
        <dbReference type="ARBA" id="ARBA00004613"/>
    </source>
</evidence>
<comment type="similarity">
    <text evidence="2">Belongs to the dermatopontin family.</text>
</comment>
<dbReference type="GO" id="GO:0005615">
    <property type="term" value="C:extracellular space"/>
    <property type="evidence" value="ECO:0007669"/>
    <property type="project" value="TreeGrafter"/>
</dbReference>
<evidence type="ECO:0000313" key="7">
    <source>
        <dbReference type="Proteomes" id="UP000030746"/>
    </source>
</evidence>
<dbReference type="HOGENOM" id="CLU_122082_0_0_1"/>
<evidence type="ECO:0000256" key="4">
    <source>
        <dbReference type="ARBA" id="ARBA00023157"/>
    </source>
</evidence>
<keyword evidence="4" id="KW-1015">Disulfide bond</keyword>
<dbReference type="STRING" id="225164.V4BEG9"/>
<dbReference type="AlphaFoldDB" id="V4BEG9"/>
<dbReference type="Proteomes" id="UP000030746">
    <property type="component" value="Unassembled WGS sequence"/>
</dbReference>
<dbReference type="OMA" id="MESYHDN"/>
<evidence type="ECO:0000313" key="6">
    <source>
        <dbReference type="EMBL" id="ESO87269.1"/>
    </source>
</evidence>
<dbReference type="PANTHER" id="PTHR15040:SF1">
    <property type="entry name" value="DERMATOPONTIN-LIKE ISOFORM X1"/>
    <property type="match status" value="1"/>
</dbReference>
<dbReference type="CTD" id="20230163"/>
<keyword evidence="3" id="KW-0964">Secreted</keyword>
<dbReference type="EMBL" id="KB202953">
    <property type="protein sequence ID" value="ESO87269.1"/>
    <property type="molecule type" value="Genomic_DNA"/>
</dbReference>
<sequence>MIILLHTILIFIPLCLAWQNDWDQSLDVYCSYHQSFYRIRSEHDNGKEDRRWQFDCHYIGPLMGGCTWYNDVNGWDAPVNFYCPNNGAMTGVKSRHDNGKEDRIWSYRCCDMPGRLVTTTGFVNGWDQGMDYQVPSNYYITGTESHHDNGKE</sequence>
<organism evidence="6 7">
    <name type="scientific">Lottia gigantea</name>
    <name type="common">Giant owl limpet</name>
    <dbReference type="NCBI Taxonomy" id="225164"/>
    <lineage>
        <taxon>Eukaryota</taxon>
        <taxon>Metazoa</taxon>
        <taxon>Spiralia</taxon>
        <taxon>Lophotrochozoa</taxon>
        <taxon>Mollusca</taxon>
        <taxon>Gastropoda</taxon>
        <taxon>Patellogastropoda</taxon>
        <taxon>Lottioidea</taxon>
        <taxon>Lottiidae</taxon>
        <taxon>Lottia</taxon>
    </lineage>
</organism>
<dbReference type="KEGG" id="lgi:LOTGIDRAFT_106953"/>
<evidence type="ECO:0000256" key="3">
    <source>
        <dbReference type="ARBA" id="ARBA00022525"/>
    </source>
</evidence>
<dbReference type="GO" id="GO:0030199">
    <property type="term" value="P:collagen fibril organization"/>
    <property type="evidence" value="ECO:0007669"/>
    <property type="project" value="TreeGrafter"/>
</dbReference>
<feature type="chain" id="PRO_5004717745" description="Dermatopontin" evidence="5">
    <location>
        <begin position="18"/>
        <end position="152"/>
    </location>
</feature>
<dbReference type="InterPro" id="IPR026645">
    <property type="entry name" value="Dermatopontin"/>
</dbReference>
<dbReference type="RefSeq" id="XP_009062215.1">
    <property type="nucleotide sequence ID" value="XM_009063967.1"/>
</dbReference>
<dbReference type="PANTHER" id="PTHR15040">
    <property type="entry name" value="DERMATOPONTIN-RELATED"/>
    <property type="match status" value="1"/>
</dbReference>
<dbReference type="OrthoDB" id="5975249at2759"/>
<evidence type="ECO:0008006" key="8">
    <source>
        <dbReference type="Google" id="ProtNLM"/>
    </source>
</evidence>
<evidence type="ECO:0000256" key="5">
    <source>
        <dbReference type="SAM" id="SignalP"/>
    </source>
</evidence>
<reference evidence="6 7" key="1">
    <citation type="journal article" date="2013" name="Nature">
        <title>Insights into bilaterian evolution from three spiralian genomes.</title>
        <authorList>
            <person name="Simakov O."/>
            <person name="Marletaz F."/>
            <person name="Cho S.J."/>
            <person name="Edsinger-Gonzales E."/>
            <person name="Havlak P."/>
            <person name="Hellsten U."/>
            <person name="Kuo D.H."/>
            <person name="Larsson T."/>
            <person name="Lv J."/>
            <person name="Arendt D."/>
            <person name="Savage R."/>
            <person name="Osoegawa K."/>
            <person name="de Jong P."/>
            <person name="Grimwood J."/>
            <person name="Chapman J.A."/>
            <person name="Shapiro H."/>
            <person name="Aerts A."/>
            <person name="Otillar R.P."/>
            <person name="Terry A.Y."/>
            <person name="Boore J.L."/>
            <person name="Grigoriev I.V."/>
            <person name="Lindberg D.R."/>
            <person name="Seaver E.C."/>
            <person name="Weisblat D.A."/>
            <person name="Putnam N.H."/>
            <person name="Rokhsar D.S."/>
        </authorList>
    </citation>
    <scope>NUCLEOTIDE SEQUENCE [LARGE SCALE GENOMIC DNA]</scope>
</reference>
<dbReference type="GO" id="GO:0031012">
    <property type="term" value="C:extracellular matrix"/>
    <property type="evidence" value="ECO:0007669"/>
    <property type="project" value="TreeGrafter"/>
</dbReference>
<gene>
    <name evidence="6" type="ORF">LOTGIDRAFT_106953</name>
</gene>
<proteinExistence type="inferred from homology"/>
<keyword evidence="7" id="KW-1185">Reference proteome</keyword>
<dbReference type="Pfam" id="PF14704">
    <property type="entry name" value="DERM"/>
    <property type="match status" value="1"/>
</dbReference>
<protein>
    <recommendedName>
        <fullName evidence="8">Dermatopontin</fullName>
    </recommendedName>
</protein>
<comment type="subcellular location">
    <subcellularLocation>
        <location evidence="1">Secreted</location>
    </subcellularLocation>
</comment>
<evidence type="ECO:0000256" key="2">
    <source>
        <dbReference type="ARBA" id="ARBA00008712"/>
    </source>
</evidence>
<name>V4BEG9_LOTGI</name>